<protein>
    <submittedName>
        <fullName evidence="2">Uncharacterized protein</fullName>
    </submittedName>
</protein>
<evidence type="ECO:0000313" key="3">
    <source>
        <dbReference type="Proteomes" id="UP001178461"/>
    </source>
</evidence>
<reference evidence="2" key="1">
    <citation type="submission" date="2022-12" db="EMBL/GenBank/DDBJ databases">
        <authorList>
            <person name="Alioto T."/>
            <person name="Alioto T."/>
            <person name="Gomez Garrido J."/>
        </authorList>
    </citation>
    <scope>NUCLEOTIDE SEQUENCE</scope>
</reference>
<feature type="region of interest" description="Disordered" evidence="1">
    <location>
        <begin position="77"/>
        <end position="99"/>
    </location>
</feature>
<dbReference type="EMBL" id="OX395141">
    <property type="protein sequence ID" value="CAI5794744.1"/>
    <property type="molecule type" value="Genomic_DNA"/>
</dbReference>
<evidence type="ECO:0000256" key="1">
    <source>
        <dbReference type="SAM" id="MobiDB-lite"/>
    </source>
</evidence>
<dbReference type="AlphaFoldDB" id="A0AA35LFN7"/>
<accession>A0AA35LFN7</accession>
<organism evidence="2 3">
    <name type="scientific">Podarcis lilfordi</name>
    <name type="common">Lilford's wall lizard</name>
    <dbReference type="NCBI Taxonomy" id="74358"/>
    <lineage>
        <taxon>Eukaryota</taxon>
        <taxon>Metazoa</taxon>
        <taxon>Chordata</taxon>
        <taxon>Craniata</taxon>
        <taxon>Vertebrata</taxon>
        <taxon>Euteleostomi</taxon>
        <taxon>Lepidosauria</taxon>
        <taxon>Squamata</taxon>
        <taxon>Bifurcata</taxon>
        <taxon>Unidentata</taxon>
        <taxon>Episquamata</taxon>
        <taxon>Laterata</taxon>
        <taxon>Lacertibaenia</taxon>
        <taxon>Lacertidae</taxon>
        <taxon>Podarcis</taxon>
    </lineage>
</organism>
<keyword evidence="3" id="KW-1185">Reference proteome</keyword>
<name>A0AA35LFN7_9SAUR</name>
<evidence type="ECO:0000313" key="2">
    <source>
        <dbReference type="EMBL" id="CAI5794744.1"/>
    </source>
</evidence>
<sequence length="99" mass="11346">MIHHNLHRWTNYRPAIDCMNEAHRPESFAVKESRLIILRSDSSVTGQLTTIKPAFLWTISARQHVNKLLLVMQAQDACQPSPSQRPPDVLNSPTEHRLP</sequence>
<proteinExistence type="predicted"/>
<gene>
    <name evidence="2" type="ORF">PODLI_1B031107</name>
</gene>
<dbReference type="Proteomes" id="UP001178461">
    <property type="component" value="Chromosome 15"/>
</dbReference>